<accession>A0A8J7H8Y2</accession>
<dbReference type="SMART" id="SM00850">
    <property type="entry name" value="LytTR"/>
    <property type="match status" value="1"/>
</dbReference>
<dbReference type="AlphaFoldDB" id="A0A8J7H8Y2"/>
<proteinExistence type="predicted"/>
<evidence type="ECO:0000313" key="3">
    <source>
        <dbReference type="Proteomes" id="UP000623269"/>
    </source>
</evidence>
<dbReference type="Proteomes" id="UP000623269">
    <property type="component" value="Unassembled WGS sequence"/>
</dbReference>
<dbReference type="GO" id="GO:0003677">
    <property type="term" value="F:DNA binding"/>
    <property type="evidence" value="ECO:0007669"/>
    <property type="project" value="UniProtKB-KW"/>
</dbReference>
<dbReference type="PANTHER" id="PTHR37299">
    <property type="entry name" value="TRANSCRIPTIONAL REGULATOR-RELATED"/>
    <property type="match status" value="1"/>
</dbReference>
<dbReference type="GO" id="GO:0000156">
    <property type="term" value="F:phosphorelay response regulator activity"/>
    <property type="evidence" value="ECO:0007669"/>
    <property type="project" value="InterPro"/>
</dbReference>
<comment type="caution">
    <text evidence="2">The sequence shown here is derived from an EMBL/GenBank/DDBJ whole genome shotgun (WGS) entry which is preliminary data.</text>
</comment>
<dbReference type="Gene3D" id="2.40.50.1020">
    <property type="entry name" value="LytTr DNA-binding domain"/>
    <property type="match status" value="1"/>
</dbReference>
<gene>
    <name evidence="2" type="ORF">I5677_12585</name>
</gene>
<dbReference type="PROSITE" id="PS50930">
    <property type="entry name" value="HTH_LYTTR"/>
    <property type="match status" value="1"/>
</dbReference>
<evidence type="ECO:0000259" key="1">
    <source>
        <dbReference type="PROSITE" id="PS50930"/>
    </source>
</evidence>
<keyword evidence="3" id="KW-1185">Reference proteome</keyword>
<organism evidence="2 3">
    <name type="scientific">Mobilitalea sibirica</name>
    <dbReference type="NCBI Taxonomy" id="1462919"/>
    <lineage>
        <taxon>Bacteria</taxon>
        <taxon>Bacillati</taxon>
        <taxon>Bacillota</taxon>
        <taxon>Clostridia</taxon>
        <taxon>Lachnospirales</taxon>
        <taxon>Lachnospiraceae</taxon>
        <taxon>Mobilitalea</taxon>
    </lineage>
</organism>
<dbReference type="EMBL" id="JAEAGR010000013">
    <property type="protein sequence ID" value="MBH1941731.1"/>
    <property type="molecule type" value="Genomic_DNA"/>
</dbReference>
<dbReference type="PANTHER" id="PTHR37299:SF1">
    <property type="entry name" value="STAGE 0 SPORULATION PROTEIN A HOMOLOG"/>
    <property type="match status" value="1"/>
</dbReference>
<feature type="domain" description="HTH LytTR-type" evidence="1">
    <location>
        <begin position="41"/>
        <end position="145"/>
    </location>
</feature>
<dbReference type="RefSeq" id="WP_197661971.1">
    <property type="nucleotide sequence ID" value="NZ_JAEAGR010000013.1"/>
</dbReference>
<dbReference type="InterPro" id="IPR007492">
    <property type="entry name" value="LytTR_DNA-bd_dom"/>
</dbReference>
<reference evidence="2" key="1">
    <citation type="submission" date="2020-12" db="EMBL/GenBank/DDBJ databases">
        <title>M. sibirica DSM 26468T genome.</title>
        <authorList>
            <person name="Thieme N."/>
            <person name="Rettenmaier R."/>
            <person name="Zverlov V."/>
            <person name="Liebl W."/>
        </authorList>
    </citation>
    <scope>NUCLEOTIDE SEQUENCE</scope>
    <source>
        <strain evidence="2">DSM 26468</strain>
    </source>
</reference>
<evidence type="ECO:0000313" key="2">
    <source>
        <dbReference type="EMBL" id="MBH1941731.1"/>
    </source>
</evidence>
<dbReference type="InterPro" id="IPR046947">
    <property type="entry name" value="LytR-like"/>
</dbReference>
<protein>
    <submittedName>
        <fullName evidence="2">LytTR family transcriptional regulator DNA-binding domain-containing protein</fullName>
    </submittedName>
</protein>
<sequence>MKLTINQSLDQEETEIIINYSVIDQRLQHLIDYIRQYSFSIQGILDNSVFQIPLEKIMYIDTADKKTFLYCTQKVYQAKETLSTLEKVLLKTPFVRISKSCIANSTYLKCVKPIANHHLEAMLKNGEKLIVSRSYIKDLKEKLKN</sequence>
<dbReference type="Pfam" id="PF04397">
    <property type="entry name" value="LytTR"/>
    <property type="match status" value="1"/>
</dbReference>
<keyword evidence="2" id="KW-0238">DNA-binding</keyword>
<name>A0A8J7H8Y2_9FIRM</name>